<dbReference type="EMBL" id="JAMOIL010000010">
    <property type="protein sequence ID" value="MCM0620397.1"/>
    <property type="molecule type" value="Genomic_DNA"/>
</dbReference>
<accession>A0A9X2D6R1</accession>
<sequence>MSALVSEDLLLLLLDVDRGTVPSGYAPDLGLGGALMVDLALGGHVDLAEREGMWRGQVVVPLDGVPAPEDGLLAAALARVAEKPRSPKDAVTRLGKDARGALADRLVARGLVEQVDEKVLWLFPRTRWPEADGRHERELRAALRATLLDDADPDLRTAALVALLHAVGHVHRVVHADGVGDREVKRRAKAVADRLGDGGWPAAAVTAAATEATTAVIVAMMATAAASGGAAAASGS</sequence>
<proteinExistence type="predicted"/>
<dbReference type="Pfam" id="PF05719">
    <property type="entry name" value="GPP34"/>
    <property type="match status" value="1"/>
</dbReference>
<evidence type="ECO:0000256" key="2">
    <source>
        <dbReference type="ARBA" id="ARBA00023034"/>
    </source>
</evidence>
<comment type="caution">
    <text evidence="5">The sequence shown here is derived from an EMBL/GenBank/DDBJ whole genome shotgun (WGS) entry which is preliminary data.</text>
</comment>
<reference evidence="5" key="1">
    <citation type="submission" date="2022-05" db="EMBL/GenBank/DDBJ databases">
        <authorList>
            <person name="Tuo L."/>
        </authorList>
    </citation>
    <scope>NUCLEOTIDE SEQUENCE</scope>
    <source>
        <strain evidence="5">BSK12Z-4</strain>
    </source>
</reference>
<keyword evidence="4" id="KW-0472">Membrane</keyword>
<evidence type="ECO:0000256" key="3">
    <source>
        <dbReference type="ARBA" id="ARBA00023121"/>
    </source>
</evidence>
<comment type="subcellular location">
    <subcellularLocation>
        <location evidence="1">Golgi apparatus membrane</location>
        <topology evidence="1">Peripheral membrane protein</topology>
        <orientation evidence="1">Cytoplasmic side</orientation>
    </subcellularLocation>
</comment>
<protein>
    <submittedName>
        <fullName evidence="5">GPP34 family phosphoprotein</fullName>
    </submittedName>
</protein>
<evidence type="ECO:0000313" key="5">
    <source>
        <dbReference type="EMBL" id="MCM0620397.1"/>
    </source>
</evidence>
<dbReference type="InterPro" id="IPR008628">
    <property type="entry name" value="GPP34-like"/>
</dbReference>
<dbReference type="GO" id="GO:0070273">
    <property type="term" value="F:phosphatidylinositol-4-phosphate binding"/>
    <property type="evidence" value="ECO:0007669"/>
    <property type="project" value="InterPro"/>
</dbReference>
<keyword evidence="2" id="KW-0333">Golgi apparatus</keyword>
<dbReference type="GO" id="GO:0005737">
    <property type="term" value="C:cytoplasm"/>
    <property type="evidence" value="ECO:0007669"/>
    <property type="project" value="UniProtKB-ARBA"/>
</dbReference>
<keyword evidence="3" id="KW-0446">Lipid-binding</keyword>
<evidence type="ECO:0000313" key="6">
    <source>
        <dbReference type="Proteomes" id="UP001139485"/>
    </source>
</evidence>
<evidence type="ECO:0000256" key="4">
    <source>
        <dbReference type="ARBA" id="ARBA00023136"/>
    </source>
</evidence>
<dbReference type="Proteomes" id="UP001139485">
    <property type="component" value="Unassembled WGS sequence"/>
</dbReference>
<dbReference type="Gene3D" id="1.10.3630.10">
    <property type="entry name" value="yeast vps74-n-term truncation variant domain like"/>
    <property type="match status" value="1"/>
</dbReference>
<keyword evidence="6" id="KW-1185">Reference proteome</keyword>
<dbReference type="InterPro" id="IPR038261">
    <property type="entry name" value="GPP34-like_sf"/>
</dbReference>
<dbReference type="AlphaFoldDB" id="A0A9X2D6R1"/>
<organism evidence="5 6">
    <name type="scientific">Nocardioides bruguierae</name>
    <dbReference type="NCBI Taxonomy" id="2945102"/>
    <lineage>
        <taxon>Bacteria</taxon>
        <taxon>Bacillati</taxon>
        <taxon>Actinomycetota</taxon>
        <taxon>Actinomycetes</taxon>
        <taxon>Propionibacteriales</taxon>
        <taxon>Nocardioidaceae</taxon>
        <taxon>Nocardioides</taxon>
    </lineage>
</organism>
<name>A0A9X2D6R1_9ACTN</name>
<dbReference type="GO" id="GO:0012505">
    <property type="term" value="C:endomembrane system"/>
    <property type="evidence" value="ECO:0007669"/>
    <property type="project" value="UniProtKB-ARBA"/>
</dbReference>
<dbReference type="RefSeq" id="WP_250827036.1">
    <property type="nucleotide sequence ID" value="NZ_JAMOIL010000010.1"/>
</dbReference>
<evidence type="ECO:0000256" key="1">
    <source>
        <dbReference type="ARBA" id="ARBA00004255"/>
    </source>
</evidence>
<gene>
    <name evidence="5" type="ORF">M8330_08815</name>
</gene>